<dbReference type="CDD" id="cd01283">
    <property type="entry name" value="cytidine_deaminase"/>
    <property type="match status" value="1"/>
</dbReference>
<evidence type="ECO:0000256" key="1">
    <source>
        <dbReference type="ARBA" id="ARBA00001947"/>
    </source>
</evidence>
<dbReference type="NCBIfam" id="NF004064">
    <property type="entry name" value="PRK05578.1"/>
    <property type="match status" value="1"/>
</dbReference>
<comment type="cofactor">
    <cofactor evidence="1 12">
        <name>Zn(2+)</name>
        <dbReference type="ChEBI" id="CHEBI:29105"/>
    </cofactor>
</comment>
<dbReference type="EC" id="3.5.4.5" evidence="4 12"/>
<dbReference type="InterPro" id="IPR016193">
    <property type="entry name" value="Cytidine_deaminase-like"/>
</dbReference>
<evidence type="ECO:0000256" key="8">
    <source>
        <dbReference type="ARBA" id="ARBA00022833"/>
    </source>
</evidence>
<protein>
    <recommendedName>
        <fullName evidence="5 12">Cytidine deaminase</fullName>
        <ecNumber evidence="4 12">3.5.4.5</ecNumber>
    </recommendedName>
    <alternativeName>
        <fullName evidence="9 12">Cytidine aminohydrolase</fullName>
    </alternativeName>
</protein>
<comment type="catalytic activity">
    <reaction evidence="10 12">
        <text>2'-deoxycytidine + H2O + H(+) = 2'-deoxyuridine + NH4(+)</text>
        <dbReference type="Rhea" id="RHEA:13433"/>
        <dbReference type="ChEBI" id="CHEBI:15377"/>
        <dbReference type="ChEBI" id="CHEBI:15378"/>
        <dbReference type="ChEBI" id="CHEBI:15698"/>
        <dbReference type="ChEBI" id="CHEBI:16450"/>
        <dbReference type="ChEBI" id="CHEBI:28938"/>
        <dbReference type="EC" id="3.5.4.5"/>
    </reaction>
</comment>
<name>A0ABU5VVM9_9BACT</name>
<evidence type="ECO:0000256" key="7">
    <source>
        <dbReference type="ARBA" id="ARBA00022801"/>
    </source>
</evidence>
<dbReference type="Pfam" id="PF00383">
    <property type="entry name" value="dCMP_cyt_deam_1"/>
    <property type="match status" value="1"/>
</dbReference>
<evidence type="ECO:0000256" key="2">
    <source>
        <dbReference type="ARBA" id="ARBA00003949"/>
    </source>
</evidence>
<accession>A0ABU5VVM9</accession>
<evidence type="ECO:0000313" key="15">
    <source>
        <dbReference type="Proteomes" id="UP001302274"/>
    </source>
</evidence>
<dbReference type="InterPro" id="IPR002125">
    <property type="entry name" value="CMP_dCMP_dom"/>
</dbReference>
<evidence type="ECO:0000313" key="14">
    <source>
        <dbReference type="EMBL" id="MEA9357115.1"/>
    </source>
</evidence>
<dbReference type="PANTHER" id="PTHR11644:SF2">
    <property type="entry name" value="CYTIDINE DEAMINASE"/>
    <property type="match status" value="1"/>
</dbReference>
<keyword evidence="6 12" id="KW-0479">Metal-binding</keyword>
<keyword evidence="15" id="KW-1185">Reference proteome</keyword>
<proteinExistence type="inferred from homology"/>
<evidence type="ECO:0000256" key="4">
    <source>
        <dbReference type="ARBA" id="ARBA00012783"/>
    </source>
</evidence>
<dbReference type="EMBL" id="JAYGJQ010000002">
    <property type="protein sequence ID" value="MEA9357115.1"/>
    <property type="molecule type" value="Genomic_DNA"/>
</dbReference>
<dbReference type="Gene3D" id="3.40.140.10">
    <property type="entry name" value="Cytidine Deaminase, domain 2"/>
    <property type="match status" value="1"/>
</dbReference>
<evidence type="ECO:0000256" key="10">
    <source>
        <dbReference type="ARBA" id="ARBA00049252"/>
    </source>
</evidence>
<dbReference type="GO" id="GO:0004126">
    <property type="term" value="F:cytidine deaminase activity"/>
    <property type="evidence" value="ECO:0007669"/>
    <property type="project" value="UniProtKB-EC"/>
</dbReference>
<evidence type="ECO:0000256" key="12">
    <source>
        <dbReference type="RuleBase" id="RU364006"/>
    </source>
</evidence>
<dbReference type="SUPFAM" id="SSF53927">
    <property type="entry name" value="Cytidine deaminase-like"/>
    <property type="match status" value="1"/>
</dbReference>
<organism evidence="14 15">
    <name type="scientific">Bacteriovorax antarcticus</name>
    <dbReference type="NCBI Taxonomy" id="3088717"/>
    <lineage>
        <taxon>Bacteria</taxon>
        <taxon>Pseudomonadati</taxon>
        <taxon>Bdellovibrionota</taxon>
        <taxon>Bacteriovoracia</taxon>
        <taxon>Bacteriovoracales</taxon>
        <taxon>Bacteriovoracaceae</taxon>
        <taxon>Bacteriovorax</taxon>
    </lineage>
</organism>
<comment type="caution">
    <text evidence="14">The sequence shown here is derived from an EMBL/GenBank/DDBJ whole genome shotgun (WGS) entry which is preliminary data.</text>
</comment>
<evidence type="ECO:0000256" key="6">
    <source>
        <dbReference type="ARBA" id="ARBA00022723"/>
    </source>
</evidence>
<dbReference type="PROSITE" id="PS00903">
    <property type="entry name" value="CYT_DCMP_DEAMINASES_1"/>
    <property type="match status" value="1"/>
</dbReference>
<evidence type="ECO:0000256" key="5">
    <source>
        <dbReference type="ARBA" id="ARBA00018266"/>
    </source>
</evidence>
<feature type="domain" description="CMP/dCMP-type deaminase" evidence="13">
    <location>
        <begin position="2"/>
        <end position="127"/>
    </location>
</feature>
<dbReference type="NCBIfam" id="TIGR01354">
    <property type="entry name" value="cyt_deam_tetra"/>
    <property type="match status" value="1"/>
</dbReference>
<comment type="catalytic activity">
    <reaction evidence="11 12">
        <text>cytidine + H2O + H(+) = uridine + NH4(+)</text>
        <dbReference type="Rhea" id="RHEA:16069"/>
        <dbReference type="ChEBI" id="CHEBI:15377"/>
        <dbReference type="ChEBI" id="CHEBI:15378"/>
        <dbReference type="ChEBI" id="CHEBI:16704"/>
        <dbReference type="ChEBI" id="CHEBI:17562"/>
        <dbReference type="ChEBI" id="CHEBI:28938"/>
        <dbReference type="EC" id="3.5.4.5"/>
    </reaction>
</comment>
<evidence type="ECO:0000256" key="3">
    <source>
        <dbReference type="ARBA" id="ARBA00006576"/>
    </source>
</evidence>
<reference evidence="14 15" key="1">
    <citation type="submission" date="2023-11" db="EMBL/GenBank/DDBJ databases">
        <title>A Novel Polar Bacteriovorax (B. antarcticus) Isolated from the Biocrust in Antarctica.</title>
        <authorList>
            <person name="Mun W."/>
            <person name="Choi S.Y."/>
            <person name="Mitchell R.J."/>
        </authorList>
    </citation>
    <scope>NUCLEOTIDE SEQUENCE [LARGE SCALE GENOMIC DNA]</scope>
    <source>
        <strain evidence="14 15">PP10</strain>
    </source>
</reference>
<sequence>MEIKKVLRQKAQEASEAAYSPYSHAKVGSAIEMSDGSIYTGCNIENASYGGTICAERVAILKAVSDKKMQIKKVYVYTKEGWPPCGMCRQVMSEFATSDMEVIIGDVAGKETVMKFSDLMPLSFTPDHLTK</sequence>
<evidence type="ECO:0000259" key="13">
    <source>
        <dbReference type="PROSITE" id="PS51747"/>
    </source>
</evidence>
<evidence type="ECO:0000256" key="11">
    <source>
        <dbReference type="ARBA" id="ARBA00049558"/>
    </source>
</evidence>
<dbReference type="InterPro" id="IPR016192">
    <property type="entry name" value="APOBEC/CMP_deaminase_Zn-bd"/>
</dbReference>
<keyword evidence="8 12" id="KW-0862">Zinc</keyword>
<keyword evidence="7 12" id="KW-0378">Hydrolase</keyword>
<dbReference type="InterPro" id="IPR050202">
    <property type="entry name" value="Cyt/Deoxycyt_deaminase"/>
</dbReference>
<dbReference type="InterPro" id="IPR006262">
    <property type="entry name" value="Cyt_deam_tetra"/>
</dbReference>
<comment type="similarity">
    <text evidence="3 12">Belongs to the cytidine and deoxycytidylate deaminase family.</text>
</comment>
<dbReference type="PANTHER" id="PTHR11644">
    <property type="entry name" value="CYTIDINE DEAMINASE"/>
    <property type="match status" value="1"/>
</dbReference>
<gene>
    <name evidence="14" type="ORF">SHI21_12900</name>
</gene>
<evidence type="ECO:0000256" key="9">
    <source>
        <dbReference type="ARBA" id="ARBA00032005"/>
    </source>
</evidence>
<comment type="function">
    <text evidence="2 12">This enzyme scavenges exogenous and endogenous cytidine and 2'-deoxycytidine for UMP synthesis.</text>
</comment>
<dbReference type="RefSeq" id="WP_323577009.1">
    <property type="nucleotide sequence ID" value="NZ_JAYGJQ010000002.1"/>
</dbReference>
<dbReference type="Proteomes" id="UP001302274">
    <property type="component" value="Unassembled WGS sequence"/>
</dbReference>
<dbReference type="PROSITE" id="PS51747">
    <property type="entry name" value="CYT_DCMP_DEAMINASES_2"/>
    <property type="match status" value="1"/>
</dbReference>